<keyword evidence="1" id="KW-1133">Transmembrane helix</keyword>
<keyword evidence="3" id="KW-0645">Protease</keyword>
<dbReference type="EMBL" id="QPHM01000001">
    <property type="protein sequence ID" value="RCU46744.1"/>
    <property type="molecule type" value="Genomic_DNA"/>
</dbReference>
<gene>
    <name evidence="3" type="ORF">DU504_05160</name>
</gene>
<name>A0A368NB21_9EURY</name>
<keyword evidence="3" id="KW-0482">Metalloprotease</keyword>
<feature type="transmembrane region" description="Helical" evidence="1">
    <location>
        <begin position="161"/>
        <end position="181"/>
    </location>
</feature>
<feature type="transmembrane region" description="Helical" evidence="1">
    <location>
        <begin position="37"/>
        <end position="57"/>
    </location>
</feature>
<feature type="transmembrane region" description="Helical" evidence="1">
    <location>
        <begin position="6"/>
        <end position="25"/>
    </location>
</feature>
<dbReference type="GO" id="GO:0080120">
    <property type="term" value="P:CAAX-box protein maturation"/>
    <property type="evidence" value="ECO:0007669"/>
    <property type="project" value="UniProtKB-ARBA"/>
</dbReference>
<keyword evidence="1" id="KW-0472">Membrane</keyword>
<dbReference type="Proteomes" id="UP000252189">
    <property type="component" value="Unassembled WGS sequence"/>
</dbReference>
<dbReference type="InterPro" id="IPR003675">
    <property type="entry name" value="Rce1/LyrA-like_dom"/>
</dbReference>
<feature type="transmembrane region" description="Helical" evidence="1">
    <location>
        <begin position="262"/>
        <end position="280"/>
    </location>
</feature>
<organism evidence="3 4">
    <name type="scientific">Haloplanus salinus</name>
    <dbReference type="NCBI Taxonomy" id="1126245"/>
    <lineage>
        <taxon>Archaea</taxon>
        <taxon>Methanobacteriati</taxon>
        <taxon>Methanobacteriota</taxon>
        <taxon>Stenosarchaea group</taxon>
        <taxon>Halobacteria</taxon>
        <taxon>Halobacteriales</taxon>
        <taxon>Haloferacaceae</taxon>
        <taxon>Haloplanus</taxon>
    </lineage>
</organism>
<dbReference type="GO" id="GO:0004175">
    <property type="term" value="F:endopeptidase activity"/>
    <property type="evidence" value="ECO:0007669"/>
    <property type="project" value="UniProtKB-ARBA"/>
</dbReference>
<dbReference type="OrthoDB" id="275779at2157"/>
<dbReference type="PANTHER" id="PTHR36435:SF1">
    <property type="entry name" value="CAAX AMINO TERMINAL PROTEASE FAMILY PROTEIN"/>
    <property type="match status" value="1"/>
</dbReference>
<accession>A0A368NB21</accession>
<evidence type="ECO:0000256" key="1">
    <source>
        <dbReference type="SAM" id="Phobius"/>
    </source>
</evidence>
<feature type="transmembrane region" description="Helical" evidence="1">
    <location>
        <begin position="202"/>
        <end position="222"/>
    </location>
</feature>
<proteinExistence type="predicted"/>
<feature type="transmembrane region" description="Helical" evidence="1">
    <location>
        <begin position="234"/>
        <end position="255"/>
    </location>
</feature>
<dbReference type="PANTHER" id="PTHR36435">
    <property type="entry name" value="SLR1288 PROTEIN"/>
    <property type="match status" value="1"/>
</dbReference>
<evidence type="ECO:0000313" key="3">
    <source>
        <dbReference type="EMBL" id="RCU46744.1"/>
    </source>
</evidence>
<dbReference type="RefSeq" id="WP_114448296.1">
    <property type="nucleotide sequence ID" value="NZ_QPHM01000001.1"/>
</dbReference>
<reference evidence="3 4" key="1">
    <citation type="submission" date="2018-07" db="EMBL/GenBank/DDBJ databases">
        <title>Genome sequences of Haloplanus salinus JCM 18368T.</title>
        <authorList>
            <person name="Kim Y.B."/>
            <person name="Roh S.W."/>
        </authorList>
    </citation>
    <scope>NUCLEOTIDE SEQUENCE [LARGE SCALE GENOMIC DNA]</scope>
    <source>
        <strain evidence="3 4">JCM 18368</strain>
    </source>
</reference>
<feature type="transmembrane region" description="Helical" evidence="1">
    <location>
        <begin position="86"/>
        <end position="110"/>
    </location>
</feature>
<comment type="caution">
    <text evidence="3">The sequence shown here is derived from an EMBL/GenBank/DDBJ whole genome shotgun (WGS) entry which is preliminary data.</text>
</comment>
<evidence type="ECO:0000313" key="4">
    <source>
        <dbReference type="Proteomes" id="UP000252189"/>
    </source>
</evidence>
<dbReference type="GO" id="GO:0008237">
    <property type="term" value="F:metallopeptidase activity"/>
    <property type="evidence" value="ECO:0007669"/>
    <property type="project" value="UniProtKB-KW"/>
</dbReference>
<dbReference type="InterPro" id="IPR052710">
    <property type="entry name" value="CAAX_protease"/>
</dbReference>
<evidence type="ECO:0000259" key="2">
    <source>
        <dbReference type="Pfam" id="PF02517"/>
    </source>
</evidence>
<dbReference type="GO" id="GO:0006508">
    <property type="term" value="P:proteolysis"/>
    <property type="evidence" value="ECO:0007669"/>
    <property type="project" value="UniProtKB-KW"/>
</dbReference>
<feature type="domain" description="CAAX prenyl protease 2/Lysostaphin resistance protein A-like" evidence="2">
    <location>
        <begin position="202"/>
        <end position="299"/>
    </location>
</feature>
<sequence>MVSDLLAPAAMLHLLGGLVLATLVYQDASLRGHHRPLSLAAGTLVLGLLGAVGYYAVRTRIGELPADVTRFRAPLGARARDLFKGVLLIVGAFLCATAIVGLGANALVAAGVVARDTLEFRVVAAVLQFFGFGIGVGGYLVVTRDWDLVEVRVPTLRTVGLIAIGVVALLLAQLAIARLLAVLGISVAQNQVVVTGQQDPRYFLYMIPVAILLVGPFEELVFRGGVQGILRRTWGPSVAIVVASVLFGLVHWIALTGGGGSRVPYVTVAATLGLVLGYLYERSRNLVVPAVVHGLYNTVLFGAQYLSATGMG</sequence>
<feature type="transmembrane region" description="Helical" evidence="1">
    <location>
        <begin position="286"/>
        <end position="306"/>
    </location>
</feature>
<protein>
    <submittedName>
        <fullName evidence="3">CPBP family intramembrane metalloprotease</fullName>
    </submittedName>
</protein>
<dbReference type="AlphaFoldDB" id="A0A368NB21"/>
<keyword evidence="3" id="KW-0378">Hydrolase</keyword>
<dbReference type="Pfam" id="PF02517">
    <property type="entry name" value="Rce1-like"/>
    <property type="match status" value="1"/>
</dbReference>
<keyword evidence="1" id="KW-0812">Transmembrane</keyword>
<keyword evidence="4" id="KW-1185">Reference proteome</keyword>
<feature type="transmembrane region" description="Helical" evidence="1">
    <location>
        <begin position="122"/>
        <end position="141"/>
    </location>
</feature>